<dbReference type="Proteomes" id="UP000242188">
    <property type="component" value="Unassembled WGS sequence"/>
</dbReference>
<accession>A0A210R014</accession>
<feature type="compositionally biased region" description="Polar residues" evidence="8">
    <location>
        <begin position="149"/>
        <end position="160"/>
    </location>
</feature>
<feature type="compositionally biased region" description="Basic residues" evidence="8">
    <location>
        <begin position="192"/>
        <end position="202"/>
    </location>
</feature>
<reference evidence="9 10" key="1">
    <citation type="journal article" date="2017" name="Nat. Ecol. Evol.">
        <title>Scallop genome provides insights into evolution of bilaterian karyotype and development.</title>
        <authorList>
            <person name="Wang S."/>
            <person name="Zhang J."/>
            <person name="Jiao W."/>
            <person name="Li J."/>
            <person name="Xun X."/>
            <person name="Sun Y."/>
            <person name="Guo X."/>
            <person name="Huan P."/>
            <person name="Dong B."/>
            <person name="Zhang L."/>
            <person name="Hu X."/>
            <person name="Sun X."/>
            <person name="Wang J."/>
            <person name="Zhao C."/>
            <person name="Wang Y."/>
            <person name="Wang D."/>
            <person name="Huang X."/>
            <person name="Wang R."/>
            <person name="Lv J."/>
            <person name="Li Y."/>
            <person name="Zhang Z."/>
            <person name="Liu B."/>
            <person name="Lu W."/>
            <person name="Hui Y."/>
            <person name="Liang J."/>
            <person name="Zhou Z."/>
            <person name="Hou R."/>
            <person name="Li X."/>
            <person name="Liu Y."/>
            <person name="Li H."/>
            <person name="Ning X."/>
            <person name="Lin Y."/>
            <person name="Zhao L."/>
            <person name="Xing Q."/>
            <person name="Dou J."/>
            <person name="Li Y."/>
            <person name="Mao J."/>
            <person name="Guo H."/>
            <person name="Dou H."/>
            <person name="Li T."/>
            <person name="Mu C."/>
            <person name="Jiang W."/>
            <person name="Fu Q."/>
            <person name="Fu X."/>
            <person name="Miao Y."/>
            <person name="Liu J."/>
            <person name="Yu Q."/>
            <person name="Li R."/>
            <person name="Liao H."/>
            <person name="Li X."/>
            <person name="Kong Y."/>
            <person name="Jiang Z."/>
            <person name="Chourrout D."/>
            <person name="Li R."/>
            <person name="Bao Z."/>
        </authorList>
    </citation>
    <scope>NUCLEOTIDE SEQUENCE [LARGE SCALE GENOMIC DNA]</scope>
    <source>
        <strain evidence="9 10">PY_sf001</strain>
    </source>
</reference>
<gene>
    <name evidence="9" type="ORF">KP79_PYT10433</name>
</gene>
<comment type="function">
    <text evidence="7">Plays a role in the recruitment of the exosome to pre-rRNA to mediate the 3'-5' end processing of the 5.8S rRNA.</text>
</comment>
<dbReference type="InterPro" id="IPR007146">
    <property type="entry name" value="Sas10/Utp3/C1D"/>
</dbReference>
<evidence type="ECO:0000256" key="4">
    <source>
        <dbReference type="ARBA" id="ARBA00022552"/>
    </source>
</evidence>
<dbReference type="PANTHER" id="PTHR15341">
    <property type="entry name" value="SUN-COR STEROID HORMONE RECEPTOR CO-REPRESSOR"/>
    <property type="match status" value="1"/>
</dbReference>
<keyword evidence="5 7" id="KW-0694">RNA-binding</keyword>
<dbReference type="GO" id="GO:0005737">
    <property type="term" value="C:cytoplasm"/>
    <property type="evidence" value="ECO:0007669"/>
    <property type="project" value="UniProtKB-SubCell"/>
</dbReference>
<keyword evidence="10" id="KW-1185">Reference proteome</keyword>
<dbReference type="STRING" id="6573.A0A210R014"/>
<organism evidence="9 10">
    <name type="scientific">Mizuhopecten yessoensis</name>
    <name type="common">Japanese scallop</name>
    <name type="synonym">Patinopecten yessoensis</name>
    <dbReference type="NCBI Taxonomy" id="6573"/>
    <lineage>
        <taxon>Eukaryota</taxon>
        <taxon>Metazoa</taxon>
        <taxon>Spiralia</taxon>
        <taxon>Lophotrochozoa</taxon>
        <taxon>Mollusca</taxon>
        <taxon>Bivalvia</taxon>
        <taxon>Autobranchia</taxon>
        <taxon>Pteriomorphia</taxon>
        <taxon>Pectinida</taxon>
        <taxon>Pectinoidea</taxon>
        <taxon>Pectinidae</taxon>
        <taxon>Mizuhopecten</taxon>
    </lineage>
</organism>
<evidence type="ECO:0000256" key="7">
    <source>
        <dbReference type="RuleBase" id="RU368003"/>
    </source>
</evidence>
<feature type="compositionally biased region" description="Polar residues" evidence="8">
    <location>
        <begin position="129"/>
        <end position="139"/>
    </location>
</feature>
<evidence type="ECO:0000256" key="2">
    <source>
        <dbReference type="ARBA" id="ARBA00009154"/>
    </source>
</evidence>
<sequence>MATADGSENSIPSELKEKLAAFDTSLSDMEKIVHPWLEVPESELHEKLSPLDKAKLDLVGAYTINSLFWMYLNVCGEKPKEHAVKQELDRIRSYMTRVKDVQDKLTIMPHIDKGAAKRFQRNALWQAAKGQQGTDNADGSVSAGDKLTRTTPVPGTSSEDVITVPGISVKKRKKRNDDEELGDGLALGETKSKKKKKKKDKK</sequence>
<evidence type="ECO:0000256" key="6">
    <source>
        <dbReference type="ARBA" id="ARBA00023242"/>
    </source>
</evidence>
<evidence type="ECO:0000313" key="9">
    <source>
        <dbReference type="EMBL" id="OWF54334.1"/>
    </source>
</evidence>
<evidence type="ECO:0000313" key="10">
    <source>
        <dbReference type="Proteomes" id="UP000242188"/>
    </source>
</evidence>
<comment type="subunit">
    <text evidence="7">Monomer and homodimer.</text>
</comment>
<comment type="caution">
    <text evidence="9">The sequence shown here is derived from an EMBL/GenBank/DDBJ whole genome shotgun (WGS) entry which is preliminary data.</text>
</comment>
<dbReference type="PANTHER" id="PTHR15341:SF3">
    <property type="entry name" value="NUCLEAR NUCLEIC ACID-BINDING PROTEIN C1D"/>
    <property type="match status" value="1"/>
</dbReference>
<dbReference type="GO" id="GO:0000460">
    <property type="term" value="P:maturation of 5.8S rRNA"/>
    <property type="evidence" value="ECO:0007669"/>
    <property type="project" value="TreeGrafter"/>
</dbReference>
<evidence type="ECO:0000256" key="8">
    <source>
        <dbReference type="SAM" id="MobiDB-lite"/>
    </source>
</evidence>
<evidence type="ECO:0000256" key="3">
    <source>
        <dbReference type="ARBA" id="ARBA00015212"/>
    </source>
</evidence>
<keyword evidence="7" id="KW-0238">DNA-binding</keyword>
<evidence type="ECO:0000256" key="5">
    <source>
        <dbReference type="ARBA" id="ARBA00022884"/>
    </source>
</evidence>
<keyword evidence="6 7" id="KW-0539">Nucleus</keyword>
<comment type="subcellular location">
    <subcellularLocation>
        <location evidence="7">Cytoplasm</location>
    </subcellularLocation>
    <subcellularLocation>
        <location evidence="7">Nucleus</location>
        <location evidence="7">Nucleolus</location>
    </subcellularLocation>
    <subcellularLocation>
        <location evidence="1 7">Nucleus</location>
    </subcellularLocation>
</comment>
<dbReference type="OrthoDB" id="1421013at2759"/>
<dbReference type="InterPro" id="IPR011082">
    <property type="entry name" value="Exosome-assoc_fac/DNA_repair"/>
</dbReference>
<dbReference type="GO" id="GO:0003677">
    <property type="term" value="F:DNA binding"/>
    <property type="evidence" value="ECO:0007669"/>
    <property type="project" value="UniProtKB-KW"/>
</dbReference>
<dbReference type="AlphaFoldDB" id="A0A210R014"/>
<feature type="region of interest" description="Disordered" evidence="8">
    <location>
        <begin position="127"/>
        <end position="202"/>
    </location>
</feature>
<proteinExistence type="inferred from homology"/>
<dbReference type="Pfam" id="PF04000">
    <property type="entry name" value="Sas10_Utp3"/>
    <property type="match status" value="1"/>
</dbReference>
<keyword evidence="7" id="KW-0963">Cytoplasm</keyword>
<protein>
    <recommendedName>
        <fullName evidence="3 7">Nuclear nucleic acid-binding protein C1D</fullName>
    </recommendedName>
</protein>
<keyword evidence="4 7" id="KW-0698">rRNA processing</keyword>
<comment type="similarity">
    <text evidence="2 7">Belongs to the C1D family.</text>
</comment>
<dbReference type="GO" id="GO:0010468">
    <property type="term" value="P:regulation of gene expression"/>
    <property type="evidence" value="ECO:0007669"/>
    <property type="project" value="TreeGrafter"/>
</dbReference>
<evidence type="ECO:0000256" key="1">
    <source>
        <dbReference type="ARBA" id="ARBA00004123"/>
    </source>
</evidence>
<dbReference type="EMBL" id="NEDP02001069">
    <property type="protein sequence ID" value="OWF54334.1"/>
    <property type="molecule type" value="Genomic_DNA"/>
</dbReference>
<name>A0A210R014_MIZYE</name>
<dbReference type="GO" id="GO:0005730">
    <property type="term" value="C:nucleolus"/>
    <property type="evidence" value="ECO:0007669"/>
    <property type="project" value="UniProtKB-SubCell"/>
</dbReference>
<dbReference type="GO" id="GO:0000178">
    <property type="term" value="C:exosome (RNase complex)"/>
    <property type="evidence" value="ECO:0007669"/>
    <property type="project" value="TreeGrafter"/>
</dbReference>
<dbReference type="GO" id="GO:0003723">
    <property type="term" value="F:RNA binding"/>
    <property type="evidence" value="ECO:0007669"/>
    <property type="project" value="UniProtKB-UniRule"/>
</dbReference>